<keyword evidence="13" id="KW-1185">Reference proteome</keyword>
<dbReference type="PROSITE" id="PS50002">
    <property type="entry name" value="SH3"/>
    <property type="match status" value="1"/>
</dbReference>
<evidence type="ECO:0000256" key="8">
    <source>
        <dbReference type="ARBA" id="ARBA00022949"/>
    </source>
</evidence>
<evidence type="ECO:0000313" key="12">
    <source>
        <dbReference type="EMBL" id="CRL00127.1"/>
    </source>
</evidence>
<dbReference type="OrthoDB" id="5983572at2759"/>
<dbReference type="STRING" id="568069.A0A1J1IIQ7"/>
<dbReference type="InterPro" id="IPR036028">
    <property type="entry name" value="SH3-like_dom_sf"/>
</dbReference>
<dbReference type="AlphaFoldDB" id="A0A1J1IIQ7"/>
<evidence type="ECO:0000256" key="3">
    <source>
        <dbReference type="ARBA" id="ARBA00007848"/>
    </source>
</evidence>
<organism evidence="12 13">
    <name type="scientific">Clunio marinus</name>
    <dbReference type="NCBI Taxonomy" id="568069"/>
    <lineage>
        <taxon>Eukaryota</taxon>
        <taxon>Metazoa</taxon>
        <taxon>Ecdysozoa</taxon>
        <taxon>Arthropoda</taxon>
        <taxon>Hexapoda</taxon>
        <taxon>Insecta</taxon>
        <taxon>Pterygota</taxon>
        <taxon>Neoptera</taxon>
        <taxon>Endopterygota</taxon>
        <taxon>Diptera</taxon>
        <taxon>Nematocera</taxon>
        <taxon>Chironomoidea</taxon>
        <taxon>Chironomidae</taxon>
        <taxon>Clunio</taxon>
    </lineage>
</organism>
<evidence type="ECO:0000256" key="6">
    <source>
        <dbReference type="ARBA" id="ARBA00022553"/>
    </source>
</evidence>
<dbReference type="GO" id="GO:0007169">
    <property type="term" value="P:cell surface receptor protein tyrosine kinase signaling pathway"/>
    <property type="evidence" value="ECO:0007669"/>
    <property type="project" value="TreeGrafter"/>
</dbReference>
<dbReference type="CDD" id="cd11844">
    <property type="entry name" value="SH3_CAS"/>
    <property type="match status" value="1"/>
</dbReference>
<feature type="domain" description="SH3" evidence="11">
    <location>
        <begin position="17"/>
        <end position="79"/>
    </location>
</feature>
<dbReference type="PANTHER" id="PTHR10654">
    <property type="entry name" value="CAS SCAFFOLDING PROTEIN"/>
    <property type="match status" value="1"/>
</dbReference>
<evidence type="ECO:0000259" key="11">
    <source>
        <dbReference type="PROSITE" id="PS50002"/>
    </source>
</evidence>
<proteinExistence type="inferred from homology"/>
<dbReference type="Gene3D" id="1.20.120.830">
    <property type="entry name" value="Serine-rich domain"/>
    <property type="match status" value="1"/>
</dbReference>
<evidence type="ECO:0000256" key="2">
    <source>
        <dbReference type="ARBA" id="ARBA00004496"/>
    </source>
</evidence>
<dbReference type="GO" id="GO:0016477">
    <property type="term" value="P:cell migration"/>
    <property type="evidence" value="ECO:0007669"/>
    <property type="project" value="TreeGrafter"/>
</dbReference>
<dbReference type="Gene3D" id="2.30.30.40">
    <property type="entry name" value="SH3 Domains"/>
    <property type="match status" value="1"/>
</dbReference>
<dbReference type="SMART" id="SM00326">
    <property type="entry name" value="SH3"/>
    <property type="match status" value="1"/>
</dbReference>
<evidence type="ECO:0000256" key="7">
    <source>
        <dbReference type="ARBA" id="ARBA00022889"/>
    </source>
</evidence>
<dbReference type="GO" id="GO:0005925">
    <property type="term" value="C:focal adhesion"/>
    <property type="evidence" value="ECO:0007669"/>
    <property type="project" value="UniProtKB-SubCell"/>
</dbReference>
<dbReference type="InterPro" id="IPR037362">
    <property type="entry name" value="CAS_fam"/>
</dbReference>
<gene>
    <name evidence="12" type="ORF">CLUMA_CG013407</name>
</gene>
<keyword evidence="8" id="KW-0965">Cell junction</keyword>
<dbReference type="SUPFAM" id="SSF50044">
    <property type="entry name" value="SH3-domain"/>
    <property type="match status" value="1"/>
</dbReference>
<dbReference type="InterPro" id="IPR014928">
    <property type="entry name" value="Serine_rich_dom"/>
</dbReference>
<evidence type="ECO:0000256" key="10">
    <source>
        <dbReference type="SAM" id="MobiDB-lite"/>
    </source>
</evidence>
<evidence type="ECO:0000313" key="13">
    <source>
        <dbReference type="Proteomes" id="UP000183832"/>
    </source>
</evidence>
<keyword evidence="7" id="KW-0130">Cell adhesion</keyword>
<dbReference type="PANTHER" id="PTHR10654:SF18">
    <property type="entry name" value="IP17195P"/>
    <property type="match status" value="1"/>
</dbReference>
<keyword evidence="4 9" id="KW-0728">SH3 domain</keyword>
<dbReference type="Proteomes" id="UP000183832">
    <property type="component" value="Unassembled WGS sequence"/>
</dbReference>
<keyword evidence="5" id="KW-0963">Cytoplasm</keyword>
<dbReference type="GO" id="GO:0007155">
    <property type="term" value="P:cell adhesion"/>
    <property type="evidence" value="ECO:0007669"/>
    <property type="project" value="UniProtKB-KW"/>
</dbReference>
<evidence type="ECO:0000256" key="4">
    <source>
        <dbReference type="ARBA" id="ARBA00022443"/>
    </source>
</evidence>
<protein>
    <submittedName>
        <fullName evidence="12">CLUMA_CG013407, isoform A</fullName>
    </submittedName>
</protein>
<dbReference type="FunFam" id="1.20.120.830:FF:000001">
    <property type="entry name" value="BCAR1 scaffold protein, Cas family member"/>
    <property type="match status" value="1"/>
</dbReference>
<dbReference type="EMBL" id="CVRI01000054">
    <property type="protein sequence ID" value="CRL00127.1"/>
    <property type="molecule type" value="Genomic_DNA"/>
</dbReference>
<dbReference type="InterPro" id="IPR038319">
    <property type="entry name" value="Serine_rich_sf"/>
</dbReference>
<dbReference type="Pfam" id="PF00018">
    <property type="entry name" value="SH3_1"/>
    <property type="match status" value="1"/>
</dbReference>
<dbReference type="Pfam" id="PF08824">
    <property type="entry name" value="Serine_rich"/>
    <property type="match status" value="1"/>
</dbReference>
<dbReference type="GO" id="GO:0005737">
    <property type="term" value="C:cytoplasm"/>
    <property type="evidence" value="ECO:0007669"/>
    <property type="project" value="UniProtKB-SubCell"/>
</dbReference>
<dbReference type="FunFam" id="2.30.30.40:FF:000009">
    <property type="entry name" value="Breast cancer anti-estrogen resistance 1"/>
    <property type="match status" value="1"/>
</dbReference>
<accession>A0A1J1IIQ7</accession>
<sequence>MKMQWVEVDYDKPKPSLKNVKAKALYDNIAETVDELAFRKGEILDVIEQNTDGLDGWWLCSLRGRKGICPGNRLKVIDYETACYTPSPLTSPCSTSMSMSASTLTFSSQISQPSELYENTSIRSSKGKRRSWHIMPNKVVTPQKCGDVYLYDLLPSTPSSCSSFAVSRLNSPGPYMNQSMVSSLSFDADSYDIPKPAVAVNENPRIRRGFSRQSILSNSSTATSLLLRMDDSYDVPRPASNLGNSRMTPSSSNSSLLTSDSLSLSLSSSNRSSLANMPDYDVPRKHISAMNKRTPPPQSQSILSLKSIDLGSETYDVPNSHANMNSPKRFETTKELPLELSSALDTLSRLQHEATVGVTKLLSFVNPQWRVKVKLEPVLMDIKLAVVRLKTSLHDLAEFAEGALGNAMKTEDKNLSNKLRPLAKALKDADKLIHEACNALDLQSWNIELLKRTESNMKVKSKQSQLPPDSLDQLIVVSQTLTEDIRQTASFIQGNASLLFKRNSQTPSTPVSQVQWPEDTDYFFLAYGKFVVLSAHNLVNIGDIVHRNVTKKNIKTRILSCANALFESLKTCVTKTKKAAQNFPSVTAVQEMVDSVVDISHLASELKITMLQAINP</sequence>
<evidence type="ECO:0000256" key="5">
    <source>
        <dbReference type="ARBA" id="ARBA00022490"/>
    </source>
</evidence>
<dbReference type="CDD" id="cd11549">
    <property type="entry name" value="Serine_rich_CAS"/>
    <property type="match status" value="1"/>
</dbReference>
<evidence type="ECO:0000256" key="1">
    <source>
        <dbReference type="ARBA" id="ARBA00004246"/>
    </source>
</evidence>
<comment type="subcellular location">
    <subcellularLocation>
        <location evidence="1">Cell junction</location>
        <location evidence="1">Focal adhesion</location>
    </subcellularLocation>
    <subcellularLocation>
        <location evidence="2">Cytoplasm</location>
    </subcellularLocation>
</comment>
<comment type="similarity">
    <text evidence="3">Belongs to the CAS family.</text>
</comment>
<feature type="region of interest" description="Disordered" evidence="10">
    <location>
        <begin position="237"/>
        <end position="258"/>
    </location>
</feature>
<evidence type="ECO:0000256" key="9">
    <source>
        <dbReference type="PROSITE-ProRule" id="PRU00192"/>
    </source>
</evidence>
<name>A0A1J1IIQ7_9DIPT</name>
<dbReference type="GO" id="GO:0005886">
    <property type="term" value="C:plasma membrane"/>
    <property type="evidence" value="ECO:0007669"/>
    <property type="project" value="TreeGrafter"/>
</dbReference>
<keyword evidence="6" id="KW-0597">Phosphoprotein</keyword>
<reference evidence="12 13" key="1">
    <citation type="submission" date="2015-04" db="EMBL/GenBank/DDBJ databases">
        <authorList>
            <person name="Syromyatnikov M.Y."/>
            <person name="Popov V.N."/>
        </authorList>
    </citation>
    <scope>NUCLEOTIDE SEQUENCE [LARGE SCALE GENOMIC DNA]</scope>
</reference>
<dbReference type="InterPro" id="IPR001452">
    <property type="entry name" value="SH3_domain"/>
</dbReference>